<keyword evidence="1" id="KW-0472">Membrane</keyword>
<name>A0A5N4B217_PHOPY</name>
<evidence type="ECO:0000313" key="2">
    <source>
        <dbReference type="EMBL" id="KAB0803606.1"/>
    </source>
</evidence>
<dbReference type="Proteomes" id="UP000327044">
    <property type="component" value="Unassembled WGS sequence"/>
</dbReference>
<organism evidence="2 3">
    <name type="scientific">Photinus pyralis</name>
    <name type="common">Common eastern firefly</name>
    <name type="synonym">Lampyris pyralis</name>
    <dbReference type="NCBI Taxonomy" id="7054"/>
    <lineage>
        <taxon>Eukaryota</taxon>
        <taxon>Metazoa</taxon>
        <taxon>Ecdysozoa</taxon>
        <taxon>Arthropoda</taxon>
        <taxon>Hexapoda</taxon>
        <taxon>Insecta</taxon>
        <taxon>Pterygota</taxon>
        <taxon>Neoptera</taxon>
        <taxon>Endopterygota</taxon>
        <taxon>Coleoptera</taxon>
        <taxon>Polyphaga</taxon>
        <taxon>Elateriformia</taxon>
        <taxon>Elateroidea</taxon>
        <taxon>Lampyridae</taxon>
        <taxon>Lampyrinae</taxon>
        <taxon>Photinus</taxon>
    </lineage>
</organism>
<keyword evidence="1" id="KW-0812">Transmembrane</keyword>
<reference evidence="2 3" key="1">
    <citation type="journal article" date="2018" name="Elife">
        <title>Firefly genomes illuminate parallel origins of bioluminescence in beetles.</title>
        <authorList>
            <person name="Fallon T.R."/>
            <person name="Lower S.E."/>
            <person name="Chang C.H."/>
            <person name="Bessho-Uehara M."/>
            <person name="Martin G.J."/>
            <person name="Bewick A.J."/>
            <person name="Behringer M."/>
            <person name="Debat H.J."/>
            <person name="Wong I."/>
            <person name="Day J.C."/>
            <person name="Suvorov A."/>
            <person name="Silva C.J."/>
            <person name="Stanger-Hall K.F."/>
            <person name="Hall D.W."/>
            <person name="Schmitz R.J."/>
            <person name="Nelson D.R."/>
            <person name="Lewis S.M."/>
            <person name="Shigenobu S."/>
            <person name="Bybee S.M."/>
            <person name="Larracuente A.M."/>
            <person name="Oba Y."/>
            <person name="Weng J.K."/>
        </authorList>
    </citation>
    <scope>NUCLEOTIDE SEQUENCE [LARGE SCALE GENOMIC DNA]</scope>
    <source>
        <strain evidence="2">1611_PpyrPB1</strain>
        <tissue evidence="2">Whole body</tissue>
    </source>
</reference>
<dbReference type="InterPro" id="IPR009832">
    <property type="entry name" value="DUF1397"/>
</dbReference>
<proteinExistence type="predicted"/>
<keyword evidence="1" id="KW-1133">Transmembrane helix</keyword>
<dbReference type="OrthoDB" id="6712663at2759"/>
<dbReference type="EMBL" id="VVIM01000001">
    <property type="protein sequence ID" value="KAB0803606.1"/>
    <property type="molecule type" value="Genomic_DNA"/>
</dbReference>
<feature type="transmembrane region" description="Helical" evidence="1">
    <location>
        <begin position="222"/>
        <end position="242"/>
    </location>
</feature>
<accession>A0A5N4B217</accession>
<evidence type="ECO:0000313" key="3">
    <source>
        <dbReference type="Proteomes" id="UP000327044"/>
    </source>
</evidence>
<dbReference type="InParanoid" id="A0A5N4B217"/>
<comment type="caution">
    <text evidence="2">The sequence shown here is derived from an EMBL/GenBank/DDBJ whole genome shotgun (WGS) entry which is preliminary data.</text>
</comment>
<evidence type="ECO:0000256" key="1">
    <source>
        <dbReference type="SAM" id="Phobius"/>
    </source>
</evidence>
<keyword evidence="3" id="KW-1185">Reference proteome</keyword>
<dbReference type="AlphaFoldDB" id="A0A5N4B217"/>
<protein>
    <submittedName>
        <fullName evidence="2">Uncharacterized protein</fullName>
    </submittedName>
</protein>
<sequence>MILIFAFFLVLAKAQDFQGSLAFHLLQLGMAVEAKCLKHVEPSEFANIMNSFENISKCYPQDNDVTPDTFCKDYEKVHEPCLKEVMYKMKKCLDSDEQYFPDFALEGQKRTIERMCAEGDIIERVNALTNITCQTGNIGKILGKELNLRCVPHLKIINNLEKNMISLNREDVCSDLQLFRDCIVGALDKRCSLPKDSRNVILNIFRDQLKSCFVTNGSTSTAYGAINNFVYIILGIATWIVYKRY</sequence>
<gene>
    <name evidence="2" type="ORF">PPYR_00576</name>
</gene>
<dbReference type="Pfam" id="PF07165">
    <property type="entry name" value="DUF1397"/>
    <property type="match status" value="1"/>
</dbReference>